<feature type="compositionally biased region" description="Polar residues" evidence="1">
    <location>
        <begin position="87"/>
        <end position="97"/>
    </location>
</feature>
<feature type="transmembrane region" description="Helical" evidence="2">
    <location>
        <begin position="334"/>
        <end position="356"/>
    </location>
</feature>
<gene>
    <name evidence="3" type="ORF">EZS28_045246</name>
</gene>
<evidence type="ECO:0000313" key="3">
    <source>
        <dbReference type="EMBL" id="KAA6359227.1"/>
    </source>
</evidence>
<protein>
    <submittedName>
        <fullName evidence="3">Uncharacterized protein</fullName>
    </submittedName>
</protein>
<sequence>NTEDTHSQRSGASNTSNASSETGKSGQTGRSEQSESERSNNKQIPSNVSNKQGLNKSGSSQESKLFTKLDAFKKRALNKSKIQLSKATLKSGGQSRVSLQSGVSGASGASGSSSDRKSQDSFASRASRSSLSSRSTRASNESYGTDNKIDQNKDPMFEKMQQQMQQMQQGQNIHKGAQQHPGIHPGMHPGMMQHPGMHQDMHQGMLHPGMMQHQGQIHPGMHKDMHQGMMQHPGMMHDGTNGYTTAQYQMLQQQGYSGQGKDGQIQGEGQVDEKGMIVGANGEVLMDQQFIEGQEQFNEEEEEMKRIAEQRAEDVDEKLKHLGNIVPISVTLRMIIGTILIVVAVSPFYIIAIISLSSLSDKAAQITINECRLVKIIQISAFSTMYVSNTVYRTNDTSMIVKIDKYTSAAFKDNSYAMSEDNLRQVILSLQQILNTLTDRFQFGPETLAITGDPLLDAFHVPRMQGKDSF</sequence>
<keyword evidence="2" id="KW-0812">Transmembrane</keyword>
<feature type="non-terminal residue" evidence="3">
    <location>
        <position position="1"/>
    </location>
</feature>
<feature type="compositionally biased region" description="Polar residues" evidence="1">
    <location>
        <begin position="8"/>
        <end position="24"/>
    </location>
</feature>
<feature type="region of interest" description="Disordered" evidence="1">
    <location>
        <begin position="87"/>
        <end position="152"/>
    </location>
</feature>
<feature type="region of interest" description="Disordered" evidence="1">
    <location>
        <begin position="1"/>
        <end position="63"/>
    </location>
</feature>
<feature type="compositionally biased region" description="Low complexity" evidence="1">
    <location>
        <begin position="98"/>
        <end position="113"/>
    </location>
</feature>
<feature type="non-terminal residue" evidence="3">
    <location>
        <position position="470"/>
    </location>
</feature>
<name>A0A5J4TLW8_9EUKA</name>
<evidence type="ECO:0000313" key="4">
    <source>
        <dbReference type="Proteomes" id="UP000324800"/>
    </source>
</evidence>
<proteinExistence type="predicted"/>
<feature type="compositionally biased region" description="Low complexity" evidence="1">
    <location>
        <begin position="120"/>
        <end position="142"/>
    </location>
</feature>
<dbReference type="EMBL" id="SNRW01028709">
    <property type="protein sequence ID" value="KAA6359227.1"/>
    <property type="molecule type" value="Genomic_DNA"/>
</dbReference>
<accession>A0A5J4TLW8</accession>
<keyword evidence="2" id="KW-0472">Membrane</keyword>
<evidence type="ECO:0000256" key="1">
    <source>
        <dbReference type="SAM" id="MobiDB-lite"/>
    </source>
</evidence>
<feature type="compositionally biased region" description="Polar residues" evidence="1">
    <location>
        <begin position="41"/>
        <end position="63"/>
    </location>
</feature>
<organism evidence="3 4">
    <name type="scientific">Streblomastix strix</name>
    <dbReference type="NCBI Taxonomy" id="222440"/>
    <lineage>
        <taxon>Eukaryota</taxon>
        <taxon>Metamonada</taxon>
        <taxon>Preaxostyla</taxon>
        <taxon>Oxymonadida</taxon>
        <taxon>Streblomastigidae</taxon>
        <taxon>Streblomastix</taxon>
    </lineage>
</organism>
<dbReference type="AlphaFoldDB" id="A0A5J4TLW8"/>
<reference evidence="3 4" key="1">
    <citation type="submission" date="2019-03" db="EMBL/GenBank/DDBJ databases">
        <title>Single cell metagenomics reveals metabolic interactions within the superorganism composed of flagellate Streblomastix strix and complex community of Bacteroidetes bacteria on its surface.</title>
        <authorList>
            <person name="Treitli S.C."/>
            <person name="Kolisko M."/>
            <person name="Husnik F."/>
            <person name="Keeling P."/>
            <person name="Hampl V."/>
        </authorList>
    </citation>
    <scope>NUCLEOTIDE SEQUENCE [LARGE SCALE GENOMIC DNA]</scope>
    <source>
        <strain evidence="3">ST1C</strain>
    </source>
</reference>
<dbReference type="Proteomes" id="UP000324800">
    <property type="component" value="Unassembled WGS sequence"/>
</dbReference>
<evidence type="ECO:0000256" key="2">
    <source>
        <dbReference type="SAM" id="Phobius"/>
    </source>
</evidence>
<keyword evidence="2" id="KW-1133">Transmembrane helix</keyword>
<comment type="caution">
    <text evidence="3">The sequence shown here is derived from an EMBL/GenBank/DDBJ whole genome shotgun (WGS) entry which is preliminary data.</text>
</comment>